<evidence type="ECO:0000256" key="6">
    <source>
        <dbReference type="ARBA" id="ARBA00023157"/>
    </source>
</evidence>
<feature type="disulfide bond" evidence="9">
    <location>
        <begin position="82"/>
        <end position="103"/>
    </location>
</feature>
<evidence type="ECO:0000256" key="10">
    <source>
        <dbReference type="SAM" id="MobiDB-lite"/>
    </source>
</evidence>
<feature type="compositionally biased region" description="Low complexity" evidence="10">
    <location>
        <begin position="147"/>
        <end position="167"/>
    </location>
</feature>
<keyword evidence="6 9" id="KW-1015">Disulfide bond</keyword>
<dbReference type="AlphaFoldDB" id="A0AAV6FN94"/>
<dbReference type="InterPro" id="IPR016187">
    <property type="entry name" value="CTDL_fold"/>
</dbReference>
<dbReference type="GO" id="GO:0007155">
    <property type="term" value="P:cell adhesion"/>
    <property type="evidence" value="ECO:0007669"/>
    <property type="project" value="InterPro"/>
</dbReference>
<dbReference type="SMART" id="SM00445">
    <property type="entry name" value="LINK"/>
    <property type="match status" value="1"/>
</dbReference>
<reference evidence="14" key="1">
    <citation type="submission" date="2020-10" db="EMBL/GenBank/DDBJ databases">
        <title>Chromosome-scale genome assembly of the Allis shad, Alosa alosa.</title>
        <authorList>
            <person name="Margot Z."/>
            <person name="Christophe K."/>
            <person name="Cabau C."/>
            <person name="Louis A."/>
            <person name="Berthelot C."/>
            <person name="Parey E."/>
            <person name="Roest Crollius H."/>
            <person name="Montfort J."/>
            <person name="Robinson-Rechavi M."/>
            <person name="Bucao C."/>
            <person name="Bouchez O."/>
            <person name="Gislard M."/>
            <person name="Lluch J."/>
            <person name="Milhes M."/>
            <person name="Lampietro C."/>
            <person name="Lopez Roques C."/>
            <person name="Donnadieu C."/>
            <person name="Braasch I."/>
            <person name="Desvignes T."/>
            <person name="Postlethwait J."/>
            <person name="Bobe J."/>
            <person name="Guiguen Y."/>
        </authorList>
    </citation>
    <scope>NUCLEOTIDE SEQUENCE</scope>
    <source>
        <strain evidence="14">M-15738</strain>
        <tissue evidence="14">Blood</tissue>
    </source>
</reference>
<organism evidence="14 15">
    <name type="scientific">Alosa alosa</name>
    <name type="common">allis shad</name>
    <dbReference type="NCBI Taxonomy" id="278164"/>
    <lineage>
        <taxon>Eukaryota</taxon>
        <taxon>Metazoa</taxon>
        <taxon>Chordata</taxon>
        <taxon>Craniata</taxon>
        <taxon>Vertebrata</taxon>
        <taxon>Euteleostomi</taxon>
        <taxon>Actinopterygii</taxon>
        <taxon>Neopterygii</taxon>
        <taxon>Teleostei</taxon>
        <taxon>Clupei</taxon>
        <taxon>Clupeiformes</taxon>
        <taxon>Clupeoidei</taxon>
        <taxon>Clupeidae</taxon>
        <taxon>Alosa</taxon>
    </lineage>
</organism>
<dbReference type="SUPFAM" id="SSF56436">
    <property type="entry name" value="C-type lectin-like"/>
    <property type="match status" value="1"/>
</dbReference>
<keyword evidence="7" id="KW-0675">Receptor</keyword>
<comment type="caution">
    <text evidence="14">The sequence shown here is derived from an EMBL/GenBank/DDBJ whole genome shotgun (WGS) entry which is preliminary data.</text>
</comment>
<evidence type="ECO:0000256" key="4">
    <source>
        <dbReference type="ARBA" id="ARBA00022989"/>
    </source>
</evidence>
<evidence type="ECO:0000256" key="11">
    <source>
        <dbReference type="SAM" id="Phobius"/>
    </source>
</evidence>
<keyword evidence="8" id="KW-0325">Glycoprotein</keyword>
<keyword evidence="15" id="KW-1185">Reference proteome</keyword>
<feature type="signal peptide" evidence="12">
    <location>
        <begin position="1"/>
        <end position="16"/>
    </location>
</feature>
<dbReference type="PROSITE" id="PS01241">
    <property type="entry name" value="LINK_1"/>
    <property type="match status" value="1"/>
</dbReference>
<proteinExistence type="predicted"/>
<dbReference type="GO" id="GO:0004888">
    <property type="term" value="F:transmembrane signaling receptor activity"/>
    <property type="evidence" value="ECO:0007669"/>
    <property type="project" value="TreeGrafter"/>
</dbReference>
<evidence type="ECO:0000256" key="3">
    <source>
        <dbReference type="ARBA" id="ARBA00022729"/>
    </source>
</evidence>
<dbReference type="EMBL" id="JADWDJ010000021">
    <property type="protein sequence ID" value="KAG5264195.1"/>
    <property type="molecule type" value="Genomic_DNA"/>
</dbReference>
<feature type="transmembrane region" description="Helical" evidence="11">
    <location>
        <begin position="188"/>
        <end position="208"/>
    </location>
</feature>
<dbReference type="PROSITE" id="PS50963">
    <property type="entry name" value="LINK_2"/>
    <property type="match status" value="1"/>
</dbReference>
<dbReference type="GO" id="GO:0005886">
    <property type="term" value="C:plasma membrane"/>
    <property type="evidence" value="ECO:0007669"/>
    <property type="project" value="TreeGrafter"/>
</dbReference>
<name>A0AAV6FN94_9TELE</name>
<feature type="domain" description="Link" evidence="13">
    <location>
        <begin position="33"/>
        <end position="127"/>
    </location>
</feature>
<evidence type="ECO:0000256" key="8">
    <source>
        <dbReference type="ARBA" id="ARBA00023180"/>
    </source>
</evidence>
<keyword evidence="3 12" id="KW-0732">Signal</keyword>
<keyword evidence="4 11" id="KW-1133">Transmembrane helix</keyword>
<evidence type="ECO:0000259" key="13">
    <source>
        <dbReference type="PROSITE" id="PS50963"/>
    </source>
</evidence>
<protein>
    <recommendedName>
        <fullName evidence="13">Link domain-containing protein</fullName>
    </recommendedName>
</protein>
<dbReference type="Proteomes" id="UP000823561">
    <property type="component" value="Chromosome 21"/>
</dbReference>
<evidence type="ECO:0000313" key="14">
    <source>
        <dbReference type="EMBL" id="KAG5264195.1"/>
    </source>
</evidence>
<comment type="subcellular location">
    <subcellularLocation>
        <location evidence="1">Membrane</location>
        <topology evidence="1">Single-pass membrane protein</topology>
    </subcellularLocation>
</comment>
<evidence type="ECO:0000313" key="15">
    <source>
        <dbReference type="Proteomes" id="UP000823561"/>
    </source>
</evidence>
<dbReference type="Pfam" id="PF00193">
    <property type="entry name" value="Xlink"/>
    <property type="match status" value="1"/>
</dbReference>
<evidence type="ECO:0000256" key="9">
    <source>
        <dbReference type="PROSITE-ProRule" id="PRU00323"/>
    </source>
</evidence>
<keyword evidence="2 11" id="KW-0812">Transmembrane</keyword>
<dbReference type="InterPro" id="IPR016186">
    <property type="entry name" value="C-type_lectin-like/link_sf"/>
</dbReference>
<dbReference type="InterPro" id="IPR000538">
    <property type="entry name" value="Link_dom"/>
</dbReference>
<gene>
    <name evidence="14" type="ORF">AALO_G00273220</name>
</gene>
<keyword evidence="5 11" id="KW-0472">Membrane</keyword>
<dbReference type="InterPro" id="IPR043210">
    <property type="entry name" value="CD44_antigen-like"/>
</dbReference>
<dbReference type="PANTHER" id="PTHR10225">
    <property type="entry name" value="HYALURONAN RECEPTOR"/>
    <property type="match status" value="1"/>
</dbReference>
<feature type="chain" id="PRO_5043697573" description="Link domain-containing protein" evidence="12">
    <location>
        <begin position="17"/>
        <end position="266"/>
    </location>
</feature>
<comment type="caution">
    <text evidence="9">Lacks conserved residue(s) required for the propagation of feature annotation.</text>
</comment>
<sequence>MTRVWLLLLLLPPACSMLVHHLRRFPDAASVWGVFEVSQVHGGQPQYSFNASVARDVCLQMGVAMATKDQVDQALHHGLQTCRFGWVDEQVAVIPRLQASTLCGQNRTGLVLWRASVNLLFDVFCFNQTDHELQLHGTTTTVRPLITSASPPSSSTSPSSSSSTSPAVNQVEEALNSRQTAAGEVPTVLVISVMFVLLLLGVTTLWYIRRKGSVCPLLGGRVHCKPSDTELKEACVGQREQAYVFDMLDYVSVEYRRTVSDYPFLF</sequence>
<dbReference type="PANTHER" id="PTHR10225:SF2">
    <property type="entry name" value="LYMPHATIC VESSEL ENDOTHELIAL HYALURONIC ACID RECEPTOR 1"/>
    <property type="match status" value="1"/>
</dbReference>
<evidence type="ECO:0000256" key="2">
    <source>
        <dbReference type="ARBA" id="ARBA00022692"/>
    </source>
</evidence>
<feature type="region of interest" description="Disordered" evidence="10">
    <location>
        <begin position="144"/>
        <end position="172"/>
    </location>
</feature>
<dbReference type="Gene3D" id="3.10.100.10">
    <property type="entry name" value="Mannose-Binding Protein A, subunit A"/>
    <property type="match status" value="1"/>
</dbReference>
<dbReference type="GO" id="GO:0005540">
    <property type="term" value="F:hyaluronic acid binding"/>
    <property type="evidence" value="ECO:0007669"/>
    <property type="project" value="InterPro"/>
</dbReference>
<evidence type="ECO:0000256" key="1">
    <source>
        <dbReference type="ARBA" id="ARBA00004167"/>
    </source>
</evidence>
<evidence type="ECO:0000256" key="7">
    <source>
        <dbReference type="ARBA" id="ARBA00023170"/>
    </source>
</evidence>
<evidence type="ECO:0000256" key="5">
    <source>
        <dbReference type="ARBA" id="ARBA00023136"/>
    </source>
</evidence>
<evidence type="ECO:0000256" key="12">
    <source>
        <dbReference type="SAM" id="SignalP"/>
    </source>
</evidence>
<accession>A0AAV6FN94</accession>